<sequence>MTSGFFFMNITDYDRCLVYATDGELDSTCGFETDCPGIAKTRIEIVRWKFEHSRKERSADFMGARKGKYGRYKENERAITETNQSEKFGRRHMEVGTRNSGRENQKYFGPKYILIIIDMGIRI</sequence>
<protein>
    <submittedName>
        <fullName evidence="2">Uncharacterized protein</fullName>
    </submittedName>
</protein>
<evidence type="ECO:0000313" key="3">
    <source>
        <dbReference type="Proteomes" id="UP000297527"/>
    </source>
</evidence>
<dbReference type="EMBL" id="PQXN01000007">
    <property type="protein sequence ID" value="TGO64383.1"/>
    <property type="molecule type" value="Genomic_DNA"/>
</dbReference>
<reference evidence="2 3" key="1">
    <citation type="submission" date="2017-12" db="EMBL/GenBank/DDBJ databases">
        <title>Comparative genomics of Botrytis spp.</title>
        <authorList>
            <person name="Valero-Jimenez C.A."/>
            <person name="Tapia P."/>
            <person name="Veloso J."/>
            <person name="Silva-Moreno E."/>
            <person name="Staats M."/>
            <person name="Valdes J.H."/>
            <person name="Van Kan J.A.L."/>
        </authorList>
    </citation>
    <scope>NUCLEOTIDE SEQUENCE [LARGE SCALE GENOMIC DNA]</scope>
    <source>
        <strain evidence="2 3">MUCL11595</strain>
    </source>
</reference>
<evidence type="ECO:0000313" key="2">
    <source>
        <dbReference type="EMBL" id="TGO64383.1"/>
    </source>
</evidence>
<proteinExistence type="predicted"/>
<comment type="caution">
    <text evidence="2">The sequence shown here is derived from an EMBL/GenBank/DDBJ whole genome shotgun (WGS) entry which is preliminary data.</text>
</comment>
<organism evidence="2 3">
    <name type="scientific">Botryotinia convoluta</name>
    <dbReference type="NCBI Taxonomy" id="54673"/>
    <lineage>
        <taxon>Eukaryota</taxon>
        <taxon>Fungi</taxon>
        <taxon>Dikarya</taxon>
        <taxon>Ascomycota</taxon>
        <taxon>Pezizomycotina</taxon>
        <taxon>Leotiomycetes</taxon>
        <taxon>Helotiales</taxon>
        <taxon>Sclerotiniaceae</taxon>
        <taxon>Botryotinia</taxon>
    </lineage>
</organism>
<name>A0A4Z1J5I7_9HELO</name>
<accession>A0A4Z1J5I7</accession>
<dbReference type="OrthoDB" id="10576510at2759"/>
<evidence type="ECO:0000256" key="1">
    <source>
        <dbReference type="SAM" id="MobiDB-lite"/>
    </source>
</evidence>
<keyword evidence="3" id="KW-1185">Reference proteome</keyword>
<feature type="region of interest" description="Disordered" evidence="1">
    <location>
        <begin position="73"/>
        <end position="92"/>
    </location>
</feature>
<gene>
    <name evidence="2" type="ORF">BCON_0007g00330</name>
</gene>
<dbReference type="Proteomes" id="UP000297527">
    <property type="component" value="Unassembled WGS sequence"/>
</dbReference>
<dbReference type="AlphaFoldDB" id="A0A4Z1J5I7"/>